<gene>
    <name evidence="3" type="ORF">I6H06_12040</name>
    <name evidence="4" type="ORF">NFI99_20650</name>
</gene>
<evidence type="ECO:0000313" key="6">
    <source>
        <dbReference type="Proteomes" id="UP001056386"/>
    </source>
</evidence>
<reference evidence="3 5" key="1">
    <citation type="submission" date="2020-12" db="EMBL/GenBank/DDBJ databases">
        <title>FDA dAtabase for Regulatory Grade micrObial Sequences (FDA-ARGOS): Supporting development and validation of Infectious Disease Dx tests.</title>
        <authorList>
            <person name="Minogue T."/>
            <person name="Wolcott M."/>
            <person name="Wasieloski L."/>
            <person name="Aguilar W."/>
            <person name="Moore D."/>
            <person name="Jaissle J."/>
            <person name="Tallon L."/>
            <person name="Sadzewicz L."/>
            <person name="Zhao X."/>
            <person name="Boylan J."/>
            <person name="Ott S."/>
            <person name="Bowen H."/>
            <person name="Vavikolanu K."/>
            <person name="Mehta A."/>
            <person name="Aluvathingal J."/>
            <person name="Nadendla S."/>
            <person name="Yan Y."/>
            <person name="Sichtig H."/>
        </authorList>
    </citation>
    <scope>NUCLEOTIDE SEQUENCE [LARGE SCALE GENOMIC DNA]</scope>
    <source>
        <strain evidence="3 5">FDAARGOS_949</strain>
    </source>
</reference>
<dbReference type="SUPFAM" id="SSF49401">
    <property type="entry name" value="Bacterial adhesins"/>
    <property type="match status" value="1"/>
</dbReference>
<dbReference type="InterPro" id="IPR000259">
    <property type="entry name" value="Adhesion_dom_fimbrial"/>
</dbReference>
<name>A0AAQ0BT89_BURGL</name>
<dbReference type="Proteomes" id="UP000594892">
    <property type="component" value="Chromosome 2"/>
</dbReference>
<keyword evidence="6" id="KW-1185">Reference proteome</keyword>
<dbReference type="EMBL" id="CP065601">
    <property type="protein sequence ID" value="QPQ93038.1"/>
    <property type="molecule type" value="Genomic_DNA"/>
</dbReference>
<dbReference type="InterPro" id="IPR008966">
    <property type="entry name" value="Adhesion_dom_sf"/>
</dbReference>
<dbReference type="PANTHER" id="PTHR33420:SF3">
    <property type="entry name" value="FIMBRIAL SUBUNIT ELFA"/>
    <property type="match status" value="1"/>
</dbReference>
<dbReference type="PANTHER" id="PTHR33420">
    <property type="entry name" value="FIMBRIAL SUBUNIT ELFA-RELATED"/>
    <property type="match status" value="1"/>
</dbReference>
<evidence type="ECO:0000313" key="5">
    <source>
        <dbReference type="Proteomes" id="UP000594892"/>
    </source>
</evidence>
<accession>A0AAQ0BT89</accession>
<dbReference type="InterPro" id="IPR036937">
    <property type="entry name" value="Adhesion_dom_fimbrial_sf"/>
</dbReference>
<dbReference type="GeneID" id="45698720"/>
<dbReference type="AlphaFoldDB" id="A0AAQ0BT89"/>
<feature type="domain" description="Fimbrial-type adhesion" evidence="2">
    <location>
        <begin position="168"/>
        <end position="307"/>
    </location>
</feature>
<evidence type="ECO:0000313" key="4">
    <source>
        <dbReference type="EMBL" id="USS47272.1"/>
    </source>
</evidence>
<dbReference type="GO" id="GO:0009289">
    <property type="term" value="C:pilus"/>
    <property type="evidence" value="ECO:0007669"/>
    <property type="project" value="InterPro"/>
</dbReference>
<keyword evidence="1" id="KW-0732">Signal</keyword>
<evidence type="ECO:0000259" key="2">
    <source>
        <dbReference type="Pfam" id="PF00419"/>
    </source>
</evidence>
<dbReference type="RefSeq" id="WP_017424367.1">
    <property type="nucleotide sequence ID" value="NZ_CP021074.1"/>
</dbReference>
<dbReference type="Proteomes" id="UP001056386">
    <property type="component" value="Chromosome 1"/>
</dbReference>
<organism evidence="3 5">
    <name type="scientific">Burkholderia glumae</name>
    <name type="common">Pseudomonas glumae</name>
    <dbReference type="NCBI Taxonomy" id="337"/>
    <lineage>
        <taxon>Bacteria</taxon>
        <taxon>Pseudomonadati</taxon>
        <taxon>Pseudomonadota</taxon>
        <taxon>Betaproteobacteria</taxon>
        <taxon>Burkholderiales</taxon>
        <taxon>Burkholderiaceae</taxon>
        <taxon>Burkholderia</taxon>
    </lineage>
</organism>
<reference evidence="4" key="2">
    <citation type="submission" date="2022-06" db="EMBL/GenBank/DDBJ databases">
        <title>Draft genome sequence of Burkholderia glumae strain GR20004 isolated from rice panicle showing bacterial panicle blight.</title>
        <authorList>
            <person name="Choi S.Y."/>
            <person name="Lee Y.H."/>
        </authorList>
    </citation>
    <scope>NUCLEOTIDE SEQUENCE</scope>
    <source>
        <strain evidence="4">GR20004</strain>
    </source>
</reference>
<protein>
    <submittedName>
        <fullName evidence="3">Type 1 fimbrial protein</fullName>
    </submittedName>
</protein>
<dbReference type="EMBL" id="CP099587">
    <property type="protein sequence ID" value="USS47272.1"/>
    <property type="molecule type" value="Genomic_DNA"/>
</dbReference>
<dbReference type="Pfam" id="PF00419">
    <property type="entry name" value="Fimbrial"/>
    <property type="match status" value="1"/>
</dbReference>
<sequence>MNFDRGLWGPENKIVCVELNRSGLLSNEELRADTLYYRQVLSKRDWHGYGIWGRWLVARMRRHPALAACLCRPVRWLASDSAHQLGLSSRPHLGGMLVRRLCFLPACRLVGALAAPDRRHGRLSSIAWPASLSTRHLLMNTYSLHPVAGALLALAVSTSAHAFDGTVNFNGNVVDAPCTISTDGKNLQVSMQDISTGAVLDGSAPKTPFSIKLNNCSTAIKKTVQVTFSGTKAGDGMLALTSESGAAKNVAIQLYQDGKALKLDTTSASVKLKTGDNDIPFAAQYTSNGGTPVAGKANAIAQFTLSYP</sequence>
<dbReference type="Gene3D" id="2.60.40.1090">
    <property type="entry name" value="Fimbrial-type adhesion domain"/>
    <property type="match status" value="1"/>
</dbReference>
<evidence type="ECO:0000256" key="1">
    <source>
        <dbReference type="ARBA" id="ARBA00022729"/>
    </source>
</evidence>
<dbReference type="InterPro" id="IPR050263">
    <property type="entry name" value="Bact_Fimbrial_Adh_Pro"/>
</dbReference>
<evidence type="ECO:0000313" key="3">
    <source>
        <dbReference type="EMBL" id="QPQ93038.1"/>
    </source>
</evidence>
<dbReference type="GO" id="GO:0043709">
    <property type="term" value="P:cell adhesion involved in single-species biofilm formation"/>
    <property type="evidence" value="ECO:0007669"/>
    <property type="project" value="TreeGrafter"/>
</dbReference>
<proteinExistence type="predicted"/>